<accession>A0A1F4SKN3</accession>
<evidence type="ECO:0000313" key="16">
    <source>
        <dbReference type="EMBL" id="OGC20975.1"/>
    </source>
</evidence>
<keyword evidence="5 12" id="KW-0378">Hydrolase</keyword>
<keyword evidence="8 12" id="KW-0238">DNA-binding</keyword>
<evidence type="ECO:0000256" key="4">
    <source>
        <dbReference type="ARBA" id="ARBA00022763"/>
    </source>
</evidence>
<feature type="domain" description="Peptidase S24/S26A/S26B/S26C" evidence="14">
    <location>
        <begin position="76"/>
        <end position="187"/>
    </location>
</feature>
<keyword evidence="9 12" id="KW-0804">Transcription</keyword>
<name>A0A1F4SKN3_UNCSA</name>
<feature type="DNA-binding region" description="H-T-H motif" evidence="12">
    <location>
        <begin position="26"/>
        <end position="46"/>
    </location>
</feature>
<evidence type="ECO:0000256" key="5">
    <source>
        <dbReference type="ARBA" id="ARBA00022801"/>
    </source>
</evidence>
<keyword evidence="7 12" id="KW-0805">Transcription regulation</keyword>
<evidence type="ECO:0000256" key="13">
    <source>
        <dbReference type="RuleBase" id="RU003991"/>
    </source>
</evidence>
<reference evidence="16 17" key="1">
    <citation type="journal article" date="2016" name="Nat. Commun.">
        <title>Thousands of microbial genomes shed light on interconnected biogeochemical processes in an aquifer system.</title>
        <authorList>
            <person name="Anantharaman K."/>
            <person name="Brown C.T."/>
            <person name="Hug L.A."/>
            <person name="Sharon I."/>
            <person name="Castelle C.J."/>
            <person name="Probst A.J."/>
            <person name="Thomas B.C."/>
            <person name="Singh A."/>
            <person name="Wilkins M.J."/>
            <person name="Karaoz U."/>
            <person name="Brodie E.L."/>
            <person name="Williams K.H."/>
            <person name="Hubbard S.S."/>
            <person name="Banfield J.F."/>
        </authorList>
    </citation>
    <scope>NUCLEOTIDE SEQUENCE [LARGE SCALE GENOMIC DNA]</scope>
</reference>
<evidence type="ECO:0000256" key="3">
    <source>
        <dbReference type="ARBA" id="ARBA00022705"/>
    </source>
</evidence>
<dbReference type="InterPro" id="IPR006200">
    <property type="entry name" value="LexA"/>
</dbReference>
<comment type="similarity">
    <text evidence="1 12 13">Belongs to the peptidase S24 family.</text>
</comment>
<sequence>MSSDTKAKILQFVKDYISSKGFPPSIREIAKAFHFASPRSAQKYLEALETEGAIVREKFARGIKLVQSLSESVTLPFLGFIAAGAPIEVVEQREEIDVPRTLVGRKPCYVLQVRGNSMIEDHILDGDFVVIEKANTANNGEVVVALISKESATLKRMYREKDRIRLEPANSTMKPIYVRDVAVQGVVKGLFRRF</sequence>
<dbReference type="AlphaFoldDB" id="A0A1F4SKN3"/>
<feature type="active site" description="For autocatalytic cleavage activity" evidence="12">
    <location>
        <position position="155"/>
    </location>
</feature>
<keyword evidence="10 12" id="KW-0234">DNA repair</keyword>
<dbReference type="Pfam" id="PF00717">
    <property type="entry name" value="Peptidase_S24"/>
    <property type="match status" value="1"/>
</dbReference>
<dbReference type="CDD" id="cd06529">
    <property type="entry name" value="S24_LexA-like"/>
    <property type="match status" value="1"/>
</dbReference>
<evidence type="ECO:0000259" key="14">
    <source>
        <dbReference type="Pfam" id="PF00717"/>
    </source>
</evidence>
<organism evidence="16 17">
    <name type="scientific">candidate division WOR-1 bacterium RIFOXYB2_FULL_37_13</name>
    <dbReference type="NCBI Taxonomy" id="1802579"/>
    <lineage>
        <taxon>Bacteria</taxon>
        <taxon>Bacillati</taxon>
        <taxon>Saganbacteria</taxon>
    </lineage>
</organism>
<dbReference type="Pfam" id="PF01726">
    <property type="entry name" value="LexA_DNA_bind"/>
    <property type="match status" value="1"/>
</dbReference>
<dbReference type="GO" id="GO:0003677">
    <property type="term" value="F:DNA binding"/>
    <property type="evidence" value="ECO:0007669"/>
    <property type="project" value="UniProtKB-UniRule"/>
</dbReference>
<evidence type="ECO:0000256" key="8">
    <source>
        <dbReference type="ARBA" id="ARBA00023125"/>
    </source>
</evidence>
<keyword evidence="3 12" id="KW-0235">DNA replication</keyword>
<comment type="caution">
    <text evidence="16">The sequence shown here is derived from an EMBL/GenBank/DDBJ whole genome shotgun (WGS) entry which is preliminary data.</text>
</comment>
<feature type="site" description="Cleavage; by autolysis" evidence="12">
    <location>
        <begin position="83"/>
        <end position="84"/>
    </location>
</feature>
<gene>
    <name evidence="12" type="primary">lexA</name>
    <name evidence="16" type="ORF">A2310_01640</name>
</gene>
<dbReference type="InterPro" id="IPR036390">
    <property type="entry name" value="WH_DNA-bd_sf"/>
</dbReference>
<keyword evidence="6 12" id="KW-0068">Autocatalytic cleavage</keyword>
<evidence type="ECO:0000256" key="1">
    <source>
        <dbReference type="ARBA" id="ARBA00007484"/>
    </source>
</evidence>
<dbReference type="EMBL" id="MEUB01000053">
    <property type="protein sequence ID" value="OGC20975.1"/>
    <property type="molecule type" value="Genomic_DNA"/>
</dbReference>
<dbReference type="InterPro" id="IPR050077">
    <property type="entry name" value="LexA_repressor"/>
</dbReference>
<evidence type="ECO:0000256" key="2">
    <source>
        <dbReference type="ARBA" id="ARBA00022491"/>
    </source>
</evidence>
<dbReference type="EC" id="3.4.21.88" evidence="12"/>
<evidence type="ECO:0000256" key="10">
    <source>
        <dbReference type="ARBA" id="ARBA00023204"/>
    </source>
</evidence>
<dbReference type="InterPro" id="IPR039418">
    <property type="entry name" value="LexA-like"/>
</dbReference>
<evidence type="ECO:0000256" key="9">
    <source>
        <dbReference type="ARBA" id="ARBA00023163"/>
    </source>
</evidence>
<evidence type="ECO:0000256" key="11">
    <source>
        <dbReference type="ARBA" id="ARBA00023236"/>
    </source>
</evidence>
<evidence type="ECO:0000313" key="17">
    <source>
        <dbReference type="Proteomes" id="UP000178417"/>
    </source>
</evidence>
<evidence type="ECO:0000256" key="12">
    <source>
        <dbReference type="HAMAP-Rule" id="MF_00015"/>
    </source>
</evidence>
<dbReference type="Proteomes" id="UP000178417">
    <property type="component" value="Unassembled WGS sequence"/>
</dbReference>
<keyword evidence="4 12" id="KW-0227">DNA damage</keyword>
<feature type="domain" description="LexA repressor DNA-binding" evidence="15">
    <location>
        <begin position="6"/>
        <end position="57"/>
    </location>
</feature>
<dbReference type="Gene3D" id="1.10.10.10">
    <property type="entry name" value="Winged helix-like DNA-binding domain superfamily/Winged helix DNA-binding domain"/>
    <property type="match status" value="1"/>
</dbReference>
<evidence type="ECO:0000256" key="7">
    <source>
        <dbReference type="ARBA" id="ARBA00023015"/>
    </source>
</evidence>
<dbReference type="SUPFAM" id="SSF51306">
    <property type="entry name" value="LexA/Signal peptidase"/>
    <property type="match status" value="1"/>
</dbReference>
<dbReference type="GO" id="GO:0004252">
    <property type="term" value="F:serine-type endopeptidase activity"/>
    <property type="evidence" value="ECO:0007669"/>
    <property type="project" value="UniProtKB-UniRule"/>
</dbReference>
<dbReference type="PANTHER" id="PTHR33516:SF2">
    <property type="entry name" value="LEXA REPRESSOR-RELATED"/>
    <property type="match status" value="1"/>
</dbReference>
<feature type="active site" description="For autocatalytic cleavage activity" evidence="12">
    <location>
        <position position="117"/>
    </location>
</feature>
<keyword evidence="2 12" id="KW-0678">Repressor</keyword>
<dbReference type="SUPFAM" id="SSF46785">
    <property type="entry name" value="Winged helix' DNA-binding domain"/>
    <property type="match status" value="1"/>
</dbReference>
<dbReference type="GO" id="GO:0009432">
    <property type="term" value="P:SOS response"/>
    <property type="evidence" value="ECO:0007669"/>
    <property type="project" value="UniProtKB-UniRule"/>
</dbReference>
<dbReference type="InterPro" id="IPR006197">
    <property type="entry name" value="Peptidase_S24_LexA"/>
</dbReference>
<dbReference type="Gene3D" id="2.10.109.10">
    <property type="entry name" value="Umud Fragment, subunit A"/>
    <property type="match status" value="1"/>
</dbReference>
<proteinExistence type="inferred from homology"/>
<keyword evidence="11 12" id="KW-0742">SOS response</keyword>
<dbReference type="GO" id="GO:0006508">
    <property type="term" value="P:proteolysis"/>
    <property type="evidence" value="ECO:0007669"/>
    <property type="project" value="InterPro"/>
</dbReference>
<comment type="function">
    <text evidence="12">Represses a number of genes involved in the response to DNA damage (SOS response), including recA and lexA. In the presence of single-stranded DNA, RecA interacts with LexA causing an autocatalytic cleavage which disrupts the DNA-binding part of LexA, leading to derepression of the SOS regulon and eventually DNA repair.</text>
</comment>
<dbReference type="FunFam" id="2.10.109.10:FF:000001">
    <property type="entry name" value="LexA repressor"/>
    <property type="match status" value="1"/>
</dbReference>
<dbReference type="GO" id="GO:0006260">
    <property type="term" value="P:DNA replication"/>
    <property type="evidence" value="ECO:0007669"/>
    <property type="project" value="UniProtKB-UniRule"/>
</dbReference>
<comment type="subunit">
    <text evidence="12">Homodimer.</text>
</comment>
<dbReference type="HAMAP" id="MF_00015">
    <property type="entry name" value="LexA"/>
    <property type="match status" value="1"/>
</dbReference>
<dbReference type="InterPro" id="IPR006199">
    <property type="entry name" value="LexA_DNA-bd_dom"/>
</dbReference>
<dbReference type="PRINTS" id="PR00726">
    <property type="entry name" value="LEXASERPTASE"/>
</dbReference>
<dbReference type="GO" id="GO:0045892">
    <property type="term" value="P:negative regulation of DNA-templated transcription"/>
    <property type="evidence" value="ECO:0007669"/>
    <property type="project" value="UniProtKB-UniRule"/>
</dbReference>
<protein>
    <recommendedName>
        <fullName evidence="12">LexA repressor</fullName>
        <ecNumber evidence="12">3.4.21.88</ecNumber>
    </recommendedName>
</protein>
<evidence type="ECO:0000256" key="6">
    <source>
        <dbReference type="ARBA" id="ARBA00022813"/>
    </source>
</evidence>
<dbReference type="InterPro" id="IPR015927">
    <property type="entry name" value="Peptidase_S24_S26A/B/C"/>
</dbReference>
<dbReference type="InterPro" id="IPR036286">
    <property type="entry name" value="LexA/Signal_pep-like_sf"/>
</dbReference>
<dbReference type="PANTHER" id="PTHR33516">
    <property type="entry name" value="LEXA REPRESSOR"/>
    <property type="match status" value="1"/>
</dbReference>
<dbReference type="STRING" id="1802579.A2310_01640"/>
<dbReference type="InterPro" id="IPR036388">
    <property type="entry name" value="WH-like_DNA-bd_sf"/>
</dbReference>
<comment type="catalytic activity">
    <reaction evidence="12">
        <text>Hydrolysis of Ala-|-Gly bond in repressor LexA.</text>
        <dbReference type="EC" id="3.4.21.88"/>
    </reaction>
</comment>
<dbReference type="GO" id="GO:0006281">
    <property type="term" value="P:DNA repair"/>
    <property type="evidence" value="ECO:0007669"/>
    <property type="project" value="UniProtKB-UniRule"/>
</dbReference>
<evidence type="ECO:0000259" key="15">
    <source>
        <dbReference type="Pfam" id="PF01726"/>
    </source>
</evidence>
<dbReference type="NCBIfam" id="TIGR00498">
    <property type="entry name" value="lexA"/>
    <property type="match status" value="1"/>
</dbReference>